<dbReference type="Proteomes" id="UP000595140">
    <property type="component" value="Unassembled WGS sequence"/>
</dbReference>
<feature type="region of interest" description="Disordered" evidence="1">
    <location>
        <begin position="1"/>
        <end position="29"/>
    </location>
</feature>
<dbReference type="EMBL" id="OOIL02000416">
    <property type="protein sequence ID" value="VFQ64641.1"/>
    <property type="molecule type" value="Genomic_DNA"/>
</dbReference>
<reference evidence="2 3" key="1">
    <citation type="submission" date="2018-04" db="EMBL/GenBank/DDBJ databases">
        <authorList>
            <person name="Vogel A."/>
        </authorList>
    </citation>
    <scope>NUCLEOTIDE SEQUENCE [LARGE SCALE GENOMIC DNA]</scope>
</reference>
<protein>
    <submittedName>
        <fullName evidence="2">Uncharacterized protein</fullName>
    </submittedName>
</protein>
<keyword evidence="3" id="KW-1185">Reference proteome</keyword>
<gene>
    <name evidence="2" type="ORF">CCAM_LOCUS6417</name>
</gene>
<organism evidence="2 3">
    <name type="scientific">Cuscuta campestris</name>
    <dbReference type="NCBI Taxonomy" id="132261"/>
    <lineage>
        <taxon>Eukaryota</taxon>
        <taxon>Viridiplantae</taxon>
        <taxon>Streptophyta</taxon>
        <taxon>Embryophyta</taxon>
        <taxon>Tracheophyta</taxon>
        <taxon>Spermatophyta</taxon>
        <taxon>Magnoliopsida</taxon>
        <taxon>eudicotyledons</taxon>
        <taxon>Gunneridae</taxon>
        <taxon>Pentapetalae</taxon>
        <taxon>asterids</taxon>
        <taxon>lamiids</taxon>
        <taxon>Solanales</taxon>
        <taxon>Convolvulaceae</taxon>
        <taxon>Cuscuteae</taxon>
        <taxon>Cuscuta</taxon>
        <taxon>Cuscuta subgen. Grammica</taxon>
        <taxon>Cuscuta sect. Cleistogrammica</taxon>
    </lineage>
</organism>
<dbReference type="AlphaFoldDB" id="A0A484KFE6"/>
<sequence>MEGSNGRKSDPAKTEVNCEEEKKNGKKVEKGNVCELEEPWLVLAMPSKLKRMASRYGICHDDEEDHVAFDMEDWEFIDTEYITARNS</sequence>
<name>A0A484KFE6_9ASTE</name>
<evidence type="ECO:0000313" key="2">
    <source>
        <dbReference type="EMBL" id="VFQ64641.1"/>
    </source>
</evidence>
<evidence type="ECO:0000313" key="3">
    <source>
        <dbReference type="Proteomes" id="UP000595140"/>
    </source>
</evidence>
<evidence type="ECO:0000256" key="1">
    <source>
        <dbReference type="SAM" id="MobiDB-lite"/>
    </source>
</evidence>
<feature type="compositionally biased region" description="Basic and acidic residues" evidence="1">
    <location>
        <begin position="1"/>
        <end position="13"/>
    </location>
</feature>
<proteinExistence type="predicted"/>
<accession>A0A484KFE6</accession>
<feature type="compositionally biased region" description="Basic and acidic residues" evidence="1">
    <location>
        <begin position="19"/>
        <end position="29"/>
    </location>
</feature>